<keyword evidence="3" id="KW-1185">Reference proteome</keyword>
<evidence type="ECO:0000256" key="1">
    <source>
        <dbReference type="SAM" id="MobiDB-lite"/>
    </source>
</evidence>
<feature type="region of interest" description="Disordered" evidence="1">
    <location>
        <begin position="67"/>
        <end position="102"/>
    </location>
</feature>
<gene>
    <name evidence="2" type="ORF">CMEL01_13107</name>
</gene>
<organism evidence="2 3">
    <name type="scientific">Colletotrichum melonis</name>
    <dbReference type="NCBI Taxonomy" id="1209925"/>
    <lineage>
        <taxon>Eukaryota</taxon>
        <taxon>Fungi</taxon>
        <taxon>Dikarya</taxon>
        <taxon>Ascomycota</taxon>
        <taxon>Pezizomycotina</taxon>
        <taxon>Sordariomycetes</taxon>
        <taxon>Hypocreomycetidae</taxon>
        <taxon>Glomerellales</taxon>
        <taxon>Glomerellaceae</taxon>
        <taxon>Colletotrichum</taxon>
        <taxon>Colletotrichum acutatum species complex</taxon>
    </lineage>
</organism>
<dbReference type="AlphaFoldDB" id="A0AAI9UVD6"/>
<evidence type="ECO:0000313" key="3">
    <source>
        <dbReference type="Proteomes" id="UP001239795"/>
    </source>
</evidence>
<feature type="compositionally biased region" description="Basic and acidic residues" evidence="1">
    <location>
        <begin position="67"/>
        <end position="82"/>
    </location>
</feature>
<reference evidence="2 3" key="1">
    <citation type="submission" date="2016-10" db="EMBL/GenBank/DDBJ databases">
        <title>The genome sequence of Colletotrichum fioriniae PJ7.</title>
        <authorList>
            <person name="Baroncelli R."/>
        </authorList>
    </citation>
    <scope>NUCLEOTIDE SEQUENCE [LARGE SCALE GENOMIC DNA]</scope>
    <source>
        <strain evidence="2">Col 31</strain>
    </source>
</reference>
<dbReference type="EMBL" id="MLGG01000006">
    <property type="protein sequence ID" value="KAK1464346.1"/>
    <property type="molecule type" value="Genomic_DNA"/>
</dbReference>
<proteinExistence type="predicted"/>
<dbReference type="Proteomes" id="UP001239795">
    <property type="component" value="Unassembled WGS sequence"/>
</dbReference>
<evidence type="ECO:0000313" key="2">
    <source>
        <dbReference type="EMBL" id="KAK1464346.1"/>
    </source>
</evidence>
<sequence length="102" mass="10959">MPVPAPVPAPLPSVLRRMDDLRDAGTGLLEGLTVADDRVLSVLVLVRELKREPASFLVIVARPSREGAEPCHSRETRLRETEGTGTQQGTLLLVDAVPTPSP</sequence>
<feature type="compositionally biased region" description="Low complexity" evidence="1">
    <location>
        <begin position="83"/>
        <end position="93"/>
    </location>
</feature>
<name>A0AAI9UVD6_9PEZI</name>
<accession>A0AAI9UVD6</accession>
<comment type="caution">
    <text evidence="2">The sequence shown here is derived from an EMBL/GenBank/DDBJ whole genome shotgun (WGS) entry which is preliminary data.</text>
</comment>
<protein>
    <submittedName>
        <fullName evidence="2">Uncharacterized protein</fullName>
    </submittedName>
</protein>